<dbReference type="GO" id="GO:0003676">
    <property type="term" value="F:nucleic acid binding"/>
    <property type="evidence" value="ECO:0007669"/>
    <property type="project" value="InterPro"/>
</dbReference>
<proteinExistence type="predicted"/>
<dbReference type="EMBL" id="OX451741">
    <property type="protein sequence ID" value="CAI8616483.1"/>
    <property type="molecule type" value="Genomic_DNA"/>
</dbReference>
<keyword evidence="2" id="KW-1185">Reference proteome</keyword>
<dbReference type="Proteomes" id="UP001157006">
    <property type="component" value="Chromosome 6"/>
</dbReference>
<protein>
    <submittedName>
        <fullName evidence="1">Uncharacterized protein</fullName>
    </submittedName>
</protein>
<dbReference type="AlphaFoldDB" id="A0AAV1B4W3"/>
<reference evidence="1 2" key="1">
    <citation type="submission" date="2023-01" db="EMBL/GenBank/DDBJ databases">
        <authorList>
            <person name="Kreplak J."/>
        </authorList>
    </citation>
    <scope>NUCLEOTIDE SEQUENCE [LARGE SCALE GENOMIC DNA]</scope>
</reference>
<evidence type="ECO:0000313" key="2">
    <source>
        <dbReference type="Proteomes" id="UP001157006"/>
    </source>
</evidence>
<name>A0AAV1B4W3_VICFA</name>
<organism evidence="1 2">
    <name type="scientific">Vicia faba</name>
    <name type="common">Broad bean</name>
    <name type="synonym">Faba vulgaris</name>
    <dbReference type="NCBI Taxonomy" id="3906"/>
    <lineage>
        <taxon>Eukaryota</taxon>
        <taxon>Viridiplantae</taxon>
        <taxon>Streptophyta</taxon>
        <taxon>Embryophyta</taxon>
        <taxon>Tracheophyta</taxon>
        <taxon>Spermatophyta</taxon>
        <taxon>Magnoliopsida</taxon>
        <taxon>eudicotyledons</taxon>
        <taxon>Gunneridae</taxon>
        <taxon>Pentapetalae</taxon>
        <taxon>rosids</taxon>
        <taxon>fabids</taxon>
        <taxon>Fabales</taxon>
        <taxon>Fabaceae</taxon>
        <taxon>Papilionoideae</taxon>
        <taxon>50 kb inversion clade</taxon>
        <taxon>NPAAA clade</taxon>
        <taxon>Hologalegina</taxon>
        <taxon>IRL clade</taxon>
        <taxon>Fabeae</taxon>
        <taxon>Vicia</taxon>
    </lineage>
</organism>
<dbReference type="InterPro" id="IPR036397">
    <property type="entry name" value="RNaseH_sf"/>
</dbReference>
<evidence type="ECO:0000313" key="1">
    <source>
        <dbReference type="EMBL" id="CAI8616483.1"/>
    </source>
</evidence>
<accession>A0AAV1B4W3</accession>
<sequence>MHVYEFLFLSVCNSAFSDDLIRDCSMHLPETFDASSSHCSLRLPVTVRCIFQSLFDASSVTFLCVLVCFLFLPDFTFTSSDLYTPQINLCYCTLEFDGASSGNSGKSGETGNEFAGNWKVNNLNLRDLRNEALDLKDNFKSDSVQHIPKGSNREADAQASWGKNLEVGQIQEDYYYY</sequence>
<dbReference type="Gene3D" id="3.30.420.10">
    <property type="entry name" value="Ribonuclease H-like superfamily/Ribonuclease H"/>
    <property type="match status" value="1"/>
</dbReference>
<gene>
    <name evidence="1" type="ORF">VFH_VI031040</name>
</gene>